<organism evidence="2 3">
    <name type="scientific">Marinibactrum halimedae</name>
    <dbReference type="NCBI Taxonomy" id="1444977"/>
    <lineage>
        <taxon>Bacteria</taxon>
        <taxon>Pseudomonadati</taxon>
        <taxon>Pseudomonadota</taxon>
        <taxon>Gammaproteobacteria</taxon>
        <taxon>Cellvibrionales</taxon>
        <taxon>Cellvibrionaceae</taxon>
        <taxon>Marinibactrum</taxon>
    </lineage>
</organism>
<gene>
    <name evidence="2" type="ORF">GCM10007877_16290</name>
</gene>
<reference evidence="2 3" key="1">
    <citation type="journal article" date="2014" name="Int. J. Syst. Evol. Microbiol.">
        <title>Complete genome sequence of Corynebacterium casei LMG S-19264T (=DSM 44701T), isolated from a smear-ripened cheese.</title>
        <authorList>
            <consortium name="US DOE Joint Genome Institute (JGI-PGF)"/>
            <person name="Walter F."/>
            <person name="Albersmeier A."/>
            <person name="Kalinowski J."/>
            <person name="Ruckert C."/>
        </authorList>
    </citation>
    <scope>NUCLEOTIDE SEQUENCE [LARGE SCALE GENOMIC DNA]</scope>
    <source>
        <strain evidence="2 3">NBRC 110095</strain>
    </source>
</reference>
<dbReference type="Proteomes" id="UP001156870">
    <property type="component" value="Unassembled WGS sequence"/>
</dbReference>
<sequence>MKKILGCFVASCIFATTGAIAGAYRPVPVEVQIETDEEGNVRYSSGQGDMLSARNTDNDYTMIGCGIRGFNNGEESVSMVYCQAVEDEDILANCTSTNPELIEAVKAISPYSYISFSAEYEECTRITVSTQSFYLPEDFD</sequence>
<dbReference type="RefSeq" id="WP_232593314.1">
    <property type="nucleotide sequence ID" value="NZ_BSPD01000037.1"/>
</dbReference>
<dbReference type="EMBL" id="BSPD01000037">
    <property type="protein sequence ID" value="GLS25914.1"/>
    <property type="molecule type" value="Genomic_DNA"/>
</dbReference>
<keyword evidence="1" id="KW-0732">Signal</keyword>
<dbReference type="AlphaFoldDB" id="A0AA37T520"/>
<feature type="chain" id="PRO_5041411828" evidence="1">
    <location>
        <begin position="22"/>
        <end position="140"/>
    </location>
</feature>
<evidence type="ECO:0000313" key="3">
    <source>
        <dbReference type="Proteomes" id="UP001156870"/>
    </source>
</evidence>
<proteinExistence type="predicted"/>
<name>A0AA37T520_9GAMM</name>
<feature type="signal peptide" evidence="1">
    <location>
        <begin position="1"/>
        <end position="21"/>
    </location>
</feature>
<accession>A0AA37T520</accession>
<evidence type="ECO:0000256" key="1">
    <source>
        <dbReference type="SAM" id="SignalP"/>
    </source>
</evidence>
<evidence type="ECO:0000313" key="2">
    <source>
        <dbReference type="EMBL" id="GLS25914.1"/>
    </source>
</evidence>
<keyword evidence="3" id="KW-1185">Reference proteome</keyword>
<comment type="caution">
    <text evidence="2">The sequence shown here is derived from an EMBL/GenBank/DDBJ whole genome shotgun (WGS) entry which is preliminary data.</text>
</comment>
<protein>
    <submittedName>
        <fullName evidence="2">Uncharacterized protein</fullName>
    </submittedName>
</protein>